<dbReference type="AlphaFoldDB" id="A0ABD5PCD9"/>
<dbReference type="InterPro" id="IPR001296">
    <property type="entry name" value="Glyco_trans_1"/>
</dbReference>
<evidence type="ECO:0000313" key="2">
    <source>
        <dbReference type="EMBL" id="MFC4358620.1"/>
    </source>
</evidence>
<organism evidence="2 3">
    <name type="scientific">Halobium salinum</name>
    <dbReference type="NCBI Taxonomy" id="1364940"/>
    <lineage>
        <taxon>Archaea</taxon>
        <taxon>Methanobacteriati</taxon>
        <taxon>Methanobacteriota</taxon>
        <taxon>Stenosarchaea group</taxon>
        <taxon>Halobacteria</taxon>
        <taxon>Halobacteriales</taxon>
        <taxon>Haloferacaceae</taxon>
        <taxon>Halobium</taxon>
    </lineage>
</organism>
<dbReference type="PANTHER" id="PTHR45919">
    <property type="entry name" value="GDP-MAN:MAN(3)GLCNAC(2)-PP-DOL ALPHA-1,2-MANNOSYLTRANSFERASE"/>
    <property type="match status" value="1"/>
</dbReference>
<proteinExistence type="predicted"/>
<dbReference type="RefSeq" id="WP_267623596.1">
    <property type="nucleotide sequence ID" value="NZ_JAODIW010000008.1"/>
</dbReference>
<keyword evidence="3" id="KW-1185">Reference proteome</keyword>
<evidence type="ECO:0000313" key="3">
    <source>
        <dbReference type="Proteomes" id="UP001595921"/>
    </source>
</evidence>
<reference evidence="2 3" key="1">
    <citation type="journal article" date="2019" name="Int. J. Syst. Evol. Microbiol.">
        <title>The Global Catalogue of Microorganisms (GCM) 10K type strain sequencing project: providing services to taxonomists for standard genome sequencing and annotation.</title>
        <authorList>
            <consortium name="The Broad Institute Genomics Platform"/>
            <consortium name="The Broad Institute Genome Sequencing Center for Infectious Disease"/>
            <person name="Wu L."/>
            <person name="Ma J."/>
        </authorList>
    </citation>
    <scope>NUCLEOTIDE SEQUENCE [LARGE SCALE GENOMIC DNA]</scope>
    <source>
        <strain evidence="2 3">CGMCC 1.12553</strain>
    </source>
</reference>
<name>A0ABD5PCD9_9EURY</name>
<sequence length="381" mass="42202">MARVAVLHNTLDLRGGADAVCLHVCAALRADHEVTLYTLSRASPRALGRFFGVEVGADLRVRTPRGTTLLNRGLDAVADRVGPQLPARSVLLDRFFRREAGRYDLAVSTANEFALPLPSVQYVHYPQFRLRRIGEGGRFNPLWTRLAGVDRLAAGNGSNSGPGSESPPTTLLANSAWTAGVVERLYGRRPAVLHPPVDPISDPLPWGERELGVVTVGRLAPDKRPLTAVRIVEGVRERGHDLHLHVVGSASPTYREYTRRVRRAAAERDWVHLEEEASRDRLDDLLRRHRYGLAAKPDEHFGMAVAEYVAAGMVAFAPDSGGQVDVLDGRPERLFGSVSAAVDRVATAVERDDRPSLPRDRFDRERFHRAVRDRVVDTLRR</sequence>
<dbReference type="EMBL" id="JBHSDS010000006">
    <property type="protein sequence ID" value="MFC4358620.1"/>
    <property type="molecule type" value="Genomic_DNA"/>
</dbReference>
<gene>
    <name evidence="2" type="ORF">ACFO0N_11780</name>
</gene>
<dbReference type="Proteomes" id="UP001595921">
    <property type="component" value="Unassembled WGS sequence"/>
</dbReference>
<dbReference type="SUPFAM" id="SSF53756">
    <property type="entry name" value="UDP-Glycosyltransferase/glycogen phosphorylase"/>
    <property type="match status" value="1"/>
</dbReference>
<evidence type="ECO:0000259" key="1">
    <source>
        <dbReference type="Pfam" id="PF00534"/>
    </source>
</evidence>
<dbReference type="EC" id="2.4.-.-" evidence="2"/>
<keyword evidence="2" id="KW-0328">Glycosyltransferase</keyword>
<protein>
    <submittedName>
        <fullName evidence="2">Glycosyltransferase</fullName>
        <ecNumber evidence="2">2.4.-.-</ecNumber>
    </submittedName>
</protein>
<accession>A0ABD5PCD9</accession>
<feature type="domain" description="Glycosyl transferase family 1" evidence="1">
    <location>
        <begin position="204"/>
        <end position="327"/>
    </location>
</feature>
<keyword evidence="2" id="KW-0808">Transferase</keyword>
<comment type="caution">
    <text evidence="2">The sequence shown here is derived from an EMBL/GenBank/DDBJ whole genome shotgun (WGS) entry which is preliminary data.</text>
</comment>
<dbReference type="Gene3D" id="3.40.50.2000">
    <property type="entry name" value="Glycogen Phosphorylase B"/>
    <property type="match status" value="1"/>
</dbReference>
<dbReference type="PANTHER" id="PTHR45919:SF1">
    <property type="entry name" value="GDP-MAN:MAN(3)GLCNAC(2)-PP-DOL ALPHA-1,2-MANNOSYLTRANSFERASE"/>
    <property type="match status" value="1"/>
</dbReference>
<dbReference type="Pfam" id="PF00534">
    <property type="entry name" value="Glycos_transf_1"/>
    <property type="match status" value="1"/>
</dbReference>
<dbReference type="GO" id="GO:0016757">
    <property type="term" value="F:glycosyltransferase activity"/>
    <property type="evidence" value="ECO:0007669"/>
    <property type="project" value="UniProtKB-KW"/>
</dbReference>
<dbReference type="InterPro" id="IPR038013">
    <property type="entry name" value="ALG11"/>
</dbReference>